<name>A0A9N8VDR6_FUNMO</name>
<feature type="domain" description="BTB" evidence="1">
    <location>
        <begin position="22"/>
        <end position="97"/>
    </location>
</feature>
<dbReference type="PANTHER" id="PTHR45774">
    <property type="entry name" value="BTB/POZ DOMAIN-CONTAINING"/>
    <property type="match status" value="1"/>
</dbReference>
<sequence>MLSSEFYSSLSRDLTSLLTDSSDYNMIINVGEEPNVKRYHVHSNILRVRSKYFSKAVSADWVKKKDGIILYEKPNIESDVFDIILSYIYGGRINFTDDTSSWKIFDCLKAADELCLEEFLEYTQDYLLENRKEWLKDNLSIMYQDTFPPSSLTKIQGYCINQIRKYPFMLFNSKEFVDIHEECLRVLVQDDYLEINELELFEKLIEWGVARTRDLNQTDNQTINEKNFDLLSSTLDKLIKHIRFHNMDSEGFYSRVEPLKSVLGTKFYDEMKVYHNKSRIKDEGTSNGVSTSPIPKSNNLLPHRGAIISKIMNLEQGAIISSWIDRKDLPSDGIGHDMSRTNRQGRIARPTIEERGNALNMWKSSGPSFGKFDILMQNGGIRLKHKSFVPNIIPLKDGETFKIEDYEVFEVTQKVENIVDRRERENGEIAVEIQS</sequence>
<evidence type="ECO:0000313" key="2">
    <source>
        <dbReference type="EMBL" id="CAG8446821.1"/>
    </source>
</evidence>
<dbReference type="Pfam" id="PF00651">
    <property type="entry name" value="BTB"/>
    <property type="match status" value="1"/>
</dbReference>
<accession>A0A9N8VDR6</accession>
<keyword evidence="3" id="KW-1185">Reference proteome</keyword>
<dbReference type="EMBL" id="CAJVPP010000139">
    <property type="protein sequence ID" value="CAG8446821.1"/>
    <property type="molecule type" value="Genomic_DNA"/>
</dbReference>
<evidence type="ECO:0000259" key="1">
    <source>
        <dbReference type="PROSITE" id="PS50097"/>
    </source>
</evidence>
<dbReference type="PROSITE" id="PS50097">
    <property type="entry name" value="BTB"/>
    <property type="match status" value="1"/>
</dbReference>
<dbReference type="InterPro" id="IPR000210">
    <property type="entry name" value="BTB/POZ_dom"/>
</dbReference>
<dbReference type="Gene3D" id="1.25.40.420">
    <property type="match status" value="1"/>
</dbReference>
<proteinExistence type="predicted"/>
<comment type="caution">
    <text evidence="2">The sequence shown here is derived from an EMBL/GenBank/DDBJ whole genome shotgun (WGS) entry which is preliminary data.</text>
</comment>
<organism evidence="2 3">
    <name type="scientific">Funneliformis mosseae</name>
    <name type="common">Endomycorrhizal fungus</name>
    <name type="synonym">Glomus mosseae</name>
    <dbReference type="NCBI Taxonomy" id="27381"/>
    <lineage>
        <taxon>Eukaryota</taxon>
        <taxon>Fungi</taxon>
        <taxon>Fungi incertae sedis</taxon>
        <taxon>Mucoromycota</taxon>
        <taxon>Glomeromycotina</taxon>
        <taxon>Glomeromycetes</taxon>
        <taxon>Glomerales</taxon>
        <taxon>Glomeraceae</taxon>
        <taxon>Funneliformis</taxon>
    </lineage>
</organism>
<reference evidence="2" key="1">
    <citation type="submission" date="2021-06" db="EMBL/GenBank/DDBJ databases">
        <authorList>
            <person name="Kallberg Y."/>
            <person name="Tangrot J."/>
            <person name="Rosling A."/>
        </authorList>
    </citation>
    <scope>NUCLEOTIDE SEQUENCE</scope>
    <source>
        <strain evidence="2">87-6 pot B 2015</strain>
    </source>
</reference>
<dbReference type="SMART" id="SM00225">
    <property type="entry name" value="BTB"/>
    <property type="match status" value="1"/>
</dbReference>
<protein>
    <submittedName>
        <fullName evidence="2">5460_t:CDS:1</fullName>
    </submittedName>
</protein>
<dbReference type="SUPFAM" id="SSF54695">
    <property type="entry name" value="POZ domain"/>
    <property type="match status" value="1"/>
</dbReference>
<dbReference type="AlphaFoldDB" id="A0A9N8VDR6"/>
<dbReference type="Gene3D" id="3.30.710.10">
    <property type="entry name" value="Potassium Channel Kv1.1, Chain A"/>
    <property type="match status" value="1"/>
</dbReference>
<dbReference type="PANTHER" id="PTHR45774:SF3">
    <property type="entry name" value="BTB (POZ) DOMAIN-CONTAINING 2B-RELATED"/>
    <property type="match status" value="1"/>
</dbReference>
<gene>
    <name evidence="2" type="ORF">FMOSSE_LOCUS1233</name>
</gene>
<dbReference type="Proteomes" id="UP000789375">
    <property type="component" value="Unassembled WGS sequence"/>
</dbReference>
<evidence type="ECO:0000313" key="3">
    <source>
        <dbReference type="Proteomes" id="UP000789375"/>
    </source>
</evidence>
<dbReference type="InterPro" id="IPR011333">
    <property type="entry name" value="SKP1/BTB/POZ_sf"/>
</dbReference>